<dbReference type="AlphaFoldDB" id="H0HP22"/>
<dbReference type="EMBL" id="AHAM01000064">
    <property type="protein sequence ID" value="EHK57522.1"/>
    <property type="molecule type" value="Genomic_DNA"/>
</dbReference>
<protein>
    <submittedName>
        <fullName evidence="1">Uncharacterized protein</fullName>
    </submittedName>
</protein>
<accession>H0HP22</accession>
<reference evidence="1 2" key="1">
    <citation type="journal article" date="2012" name="J. Bacteriol.">
        <title>Draft Genome Sequence of Mesorhizobium alhagi CCNWXJ12-2T, a Novel Salt-Resistant Species Isolated from the Desert of Northwestern China.</title>
        <authorList>
            <person name="Zhou M."/>
            <person name="Chen W."/>
            <person name="Chen H."/>
            <person name="Wei G."/>
        </authorList>
    </citation>
    <scope>NUCLEOTIDE SEQUENCE [LARGE SCALE GENOMIC DNA]</scope>
    <source>
        <strain evidence="1 2">CCNWXJ12-2</strain>
    </source>
</reference>
<organism evidence="1 2">
    <name type="scientific">Mesorhizobium alhagi CCNWXJ12-2</name>
    <dbReference type="NCBI Taxonomy" id="1107882"/>
    <lineage>
        <taxon>Bacteria</taxon>
        <taxon>Pseudomonadati</taxon>
        <taxon>Pseudomonadota</taxon>
        <taxon>Alphaproteobacteria</taxon>
        <taxon>Hyphomicrobiales</taxon>
        <taxon>Phyllobacteriaceae</taxon>
        <taxon>Allomesorhizobium</taxon>
    </lineage>
</organism>
<proteinExistence type="predicted"/>
<dbReference type="PATRIC" id="fig|1107882.3.peg.1863"/>
<evidence type="ECO:0000313" key="1">
    <source>
        <dbReference type="EMBL" id="EHK57522.1"/>
    </source>
</evidence>
<evidence type="ECO:0000313" key="2">
    <source>
        <dbReference type="Proteomes" id="UP000003250"/>
    </source>
</evidence>
<dbReference type="Proteomes" id="UP000003250">
    <property type="component" value="Unassembled WGS sequence"/>
</dbReference>
<name>H0HP22_9HYPH</name>
<keyword evidence="2" id="KW-1185">Reference proteome</keyword>
<sequence length="38" mass="4056">MSSRSNIHSVRTAFAGETARALSSALLLLGLIGDRRAR</sequence>
<gene>
    <name evidence="1" type="ORF">MAXJ12_09488</name>
</gene>